<proteinExistence type="inferred from homology"/>
<keyword evidence="5" id="KW-0808">Transferase</keyword>
<keyword evidence="11 16" id="KW-1133">Transmembrane helix</keyword>
<feature type="region of interest" description="Disordered" evidence="15">
    <location>
        <begin position="153"/>
        <end position="198"/>
    </location>
</feature>
<keyword evidence="6 16" id="KW-0812">Transmembrane</keyword>
<evidence type="ECO:0000256" key="11">
    <source>
        <dbReference type="ARBA" id="ARBA00022989"/>
    </source>
</evidence>
<evidence type="ECO:0000256" key="2">
    <source>
        <dbReference type="ARBA" id="ARBA00004167"/>
    </source>
</evidence>
<evidence type="ECO:0000256" key="12">
    <source>
        <dbReference type="ARBA" id="ARBA00023136"/>
    </source>
</evidence>
<feature type="domain" description="RING-type" evidence="17">
    <location>
        <begin position="97"/>
        <end position="139"/>
    </location>
</feature>
<keyword evidence="9" id="KW-0833">Ubl conjugation pathway</keyword>
<evidence type="ECO:0000256" key="16">
    <source>
        <dbReference type="SAM" id="Phobius"/>
    </source>
</evidence>
<protein>
    <recommendedName>
        <fullName evidence="4">RING-type E3 ubiquitin transferase</fullName>
        <ecNumber evidence="4">2.3.2.27</ecNumber>
    </recommendedName>
</protein>
<evidence type="ECO:0000256" key="1">
    <source>
        <dbReference type="ARBA" id="ARBA00000900"/>
    </source>
</evidence>
<evidence type="ECO:0000256" key="15">
    <source>
        <dbReference type="SAM" id="MobiDB-lite"/>
    </source>
</evidence>
<keyword evidence="10" id="KW-0862">Zinc</keyword>
<evidence type="ECO:0000256" key="3">
    <source>
        <dbReference type="ARBA" id="ARBA00004906"/>
    </source>
</evidence>
<dbReference type="PROSITE" id="PS50089">
    <property type="entry name" value="ZF_RING_2"/>
    <property type="match status" value="1"/>
</dbReference>
<feature type="compositionally biased region" description="Low complexity" evidence="15">
    <location>
        <begin position="180"/>
        <end position="194"/>
    </location>
</feature>
<comment type="similarity">
    <text evidence="13">Belongs to the RING-type zinc finger family. ATL subfamily.</text>
</comment>
<dbReference type="EMBL" id="JASCZI010003495">
    <property type="protein sequence ID" value="MED6116840.1"/>
    <property type="molecule type" value="Genomic_DNA"/>
</dbReference>
<organism evidence="18 19">
    <name type="scientific">Stylosanthes scabra</name>
    <dbReference type="NCBI Taxonomy" id="79078"/>
    <lineage>
        <taxon>Eukaryota</taxon>
        <taxon>Viridiplantae</taxon>
        <taxon>Streptophyta</taxon>
        <taxon>Embryophyta</taxon>
        <taxon>Tracheophyta</taxon>
        <taxon>Spermatophyta</taxon>
        <taxon>Magnoliopsida</taxon>
        <taxon>eudicotyledons</taxon>
        <taxon>Gunneridae</taxon>
        <taxon>Pentapetalae</taxon>
        <taxon>rosids</taxon>
        <taxon>fabids</taxon>
        <taxon>Fabales</taxon>
        <taxon>Fabaceae</taxon>
        <taxon>Papilionoideae</taxon>
        <taxon>50 kb inversion clade</taxon>
        <taxon>dalbergioids sensu lato</taxon>
        <taxon>Dalbergieae</taxon>
        <taxon>Pterocarpus clade</taxon>
        <taxon>Stylosanthes</taxon>
    </lineage>
</organism>
<dbReference type="Gene3D" id="3.30.40.10">
    <property type="entry name" value="Zinc/RING finger domain, C3HC4 (zinc finger)"/>
    <property type="match status" value="1"/>
</dbReference>
<evidence type="ECO:0000256" key="10">
    <source>
        <dbReference type="ARBA" id="ARBA00022833"/>
    </source>
</evidence>
<accession>A0ABU6QYG8</accession>
<evidence type="ECO:0000259" key="17">
    <source>
        <dbReference type="PROSITE" id="PS50089"/>
    </source>
</evidence>
<evidence type="ECO:0000313" key="19">
    <source>
        <dbReference type="Proteomes" id="UP001341840"/>
    </source>
</evidence>
<evidence type="ECO:0000313" key="18">
    <source>
        <dbReference type="EMBL" id="MED6116840.1"/>
    </source>
</evidence>
<dbReference type="SMART" id="SM00184">
    <property type="entry name" value="RING"/>
    <property type="match status" value="1"/>
</dbReference>
<keyword evidence="7" id="KW-0479">Metal-binding</keyword>
<dbReference type="SUPFAM" id="SSF57850">
    <property type="entry name" value="RING/U-box"/>
    <property type="match status" value="1"/>
</dbReference>
<comment type="catalytic activity">
    <reaction evidence="1">
        <text>S-ubiquitinyl-[E2 ubiquitin-conjugating enzyme]-L-cysteine + [acceptor protein]-L-lysine = [E2 ubiquitin-conjugating enzyme]-L-cysteine + N(6)-ubiquitinyl-[acceptor protein]-L-lysine.</text>
        <dbReference type="EC" id="2.3.2.27"/>
    </reaction>
</comment>
<evidence type="ECO:0000256" key="8">
    <source>
        <dbReference type="ARBA" id="ARBA00022771"/>
    </source>
</evidence>
<gene>
    <name evidence="18" type="ORF">PIB30_103998</name>
</gene>
<evidence type="ECO:0000256" key="5">
    <source>
        <dbReference type="ARBA" id="ARBA00022679"/>
    </source>
</evidence>
<evidence type="ECO:0000256" key="6">
    <source>
        <dbReference type="ARBA" id="ARBA00022692"/>
    </source>
</evidence>
<keyword evidence="8 14" id="KW-0863">Zinc-finger</keyword>
<reference evidence="18 19" key="1">
    <citation type="journal article" date="2023" name="Plants (Basel)">
        <title>Bridging the Gap: Combining Genomics and Transcriptomics Approaches to Understand Stylosanthes scabra, an Orphan Legume from the Brazilian Caatinga.</title>
        <authorList>
            <person name="Ferreira-Neto J.R.C."/>
            <person name="da Silva M.D."/>
            <person name="Binneck E."/>
            <person name="de Melo N.F."/>
            <person name="da Silva R.H."/>
            <person name="de Melo A.L.T.M."/>
            <person name="Pandolfi V."/>
            <person name="Bustamante F.O."/>
            <person name="Brasileiro-Vidal A.C."/>
            <person name="Benko-Iseppon A.M."/>
        </authorList>
    </citation>
    <scope>NUCLEOTIDE SEQUENCE [LARGE SCALE GENOMIC DNA]</scope>
    <source>
        <tissue evidence="18">Leaves</tissue>
    </source>
</reference>
<dbReference type="Pfam" id="PF13639">
    <property type="entry name" value="zf-RING_2"/>
    <property type="match status" value="1"/>
</dbReference>
<keyword evidence="19" id="KW-1185">Reference proteome</keyword>
<feature type="transmembrane region" description="Helical" evidence="16">
    <location>
        <begin position="20"/>
        <end position="45"/>
    </location>
</feature>
<evidence type="ECO:0000256" key="13">
    <source>
        <dbReference type="ARBA" id="ARBA00024209"/>
    </source>
</evidence>
<dbReference type="Proteomes" id="UP001341840">
    <property type="component" value="Unassembled WGS sequence"/>
</dbReference>
<evidence type="ECO:0000256" key="14">
    <source>
        <dbReference type="PROSITE-ProRule" id="PRU00175"/>
    </source>
</evidence>
<dbReference type="InterPro" id="IPR001841">
    <property type="entry name" value="Znf_RING"/>
</dbReference>
<comment type="pathway">
    <text evidence="3">Protein modification; protein ubiquitination.</text>
</comment>
<dbReference type="EC" id="2.3.2.27" evidence="4"/>
<dbReference type="InterPro" id="IPR013083">
    <property type="entry name" value="Znf_RING/FYVE/PHD"/>
</dbReference>
<name>A0ABU6QYG8_9FABA</name>
<comment type="subcellular location">
    <subcellularLocation>
        <location evidence="2">Membrane</location>
        <topology evidence="2">Single-pass membrane protein</topology>
    </subcellularLocation>
</comment>
<dbReference type="InterPro" id="IPR044600">
    <property type="entry name" value="ATL1/ATL16-like"/>
</dbReference>
<dbReference type="CDD" id="cd16461">
    <property type="entry name" value="RING-H2_EL5-like"/>
    <property type="match status" value="1"/>
</dbReference>
<dbReference type="PANTHER" id="PTHR46913:SF1">
    <property type="entry name" value="RING-H2 FINGER PROTEIN ATL16"/>
    <property type="match status" value="1"/>
</dbReference>
<sequence length="293" mass="32935">MNNNAKKETPPVEDNYVTPLVISAIGILVTVLVLASFFFIFWWLYVRPHRHHPTVNHTSTPRNQIRNNGVDEDTLKKIPLITFSSQDYNPGQIELECSICLGELKDGEVLRMLPVCSHAFHVPCIDEWFKEHNNCPYCRSPIACEDDEPADSGEIRVVTNGNDGDDNNNNNRITTEDGENNGVSSSNSPNSTNSIFQRPKRPCCVPLCPMKKKPRSLGMMLKRSFSMDQSSYLYVAVTIQQSDHHHSVLHEGVVEASSSSSSPSNNNKGVMVMNRYKSRSLSMKHIDQMSRAL</sequence>
<evidence type="ECO:0000256" key="7">
    <source>
        <dbReference type="ARBA" id="ARBA00022723"/>
    </source>
</evidence>
<dbReference type="PANTHER" id="PTHR46913">
    <property type="entry name" value="RING-H2 FINGER PROTEIN ATL16"/>
    <property type="match status" value="1"/>
</dbReference>
<evidence type="ECO:0000256" key="4">
    <source>
        <dbReference type="ARBA" id="ARBA00012483"/>
    </source>
</evidence>
<feature type="non-terminal residue" evidence="18">
    <location>
        <position position="293"/>
    </location>
</feature>
<dbReference type="SMART" id="SM01197">
    <property type="entry name" value="FANCL_C"/>
    <property type="match status" value="1"/>
</dbReference>
<keyword evidence="12 16" id="KW-0472">Membrane</keyword>
<comment type="caution">
    <text evidence="18">The sequence shown here is derived from an EMBL/GenBank/DDBJ whole genome shotgun (WGS) entry which is preliminary data.</text>
</comment>
<evidence type="ECO:0000256" key="9">
    <source>
        <dbReference type="ARBA" id="ARBA00022786"/>
    </source>
</evidence>